<proteinExistence type="predicted"/>
<dbReference type="InterPro" id="IPR006439">
    <property type="entry name" value="HAD-SF_hydro_IA"/>
</dbReference>
<keyword evidence="3" id="KW-0460">Magnesium</keyword>
<dbReference type="EMBL" id="BAAAEI010000006">
    <property type="protein sequence ID" value="GAA0346340.1"/>
    <property type="molecule type" value="Genomic_DNA"/>
</dbReference>
<dbReference type="InterPro" id="IPR051400">
    <property type="entry name" value="HAD-like_hydrolase"/>
</dbReference>
<name>A0ABN0WUP5_9ALTE</name>
<dbReference type="InterPro" id="IPR023214">
    <property type="entry name" value="HAD_sf"/>
</dbReference>
<evidence type="ECO:0000313" key="5">
    <source>
        <dbReference type="Proteomes" id="UP001501757"/>
    </source>
</evidence>
<comment type="caution">
    <text evidence="4">The sequence shown here is derived from an EMBL/GenBank/DDBJ whole genome shotgun (WGS) entry which is preliminary data.</text>
</comment>
<evidence type="ECO:0000256" key="2">
    <source>
        <dbReference type="ARBA" id="ARBA00022801"/>
    </source>
</evidence>
<sequence>MVSSGYRHLLFDWGDTLMRDIPGQSGPMMNWPVVQAMPGAAAALQLLSQRFTCHLATNARDSDEAEIRQALVRGRLDQYLTRIFCFKQLKVEKPAKAYYQQICVQLDCPGTQILMIGDNLHNDVLGALDAGLTACWLNLHHGENTHGVQQVENFDMLTSWLLSGLE</sequence>
<dbReference type="NCBIfam" id="TIGR01549">
    <property type="entry name" value="HAD-SF-IA-v1"/>
    <property type="match status" value="1"/>
</dbReference>
<organism evidence="4 5">
    <name type="scientific">Bowmanella denitrificans</name>
    <dbReference type="NCBI Taxonomy" id="366582"/>
    <lineage>
        <taxon>Bacteria</taxon>
        <taxon>Pseudomonadati</taxon>
        <taxon>Pseudomonadota</taxon>
        <taxon>Gammaproteobacteria</taxon>
        <taxon>Alteromonadales</taxon>
        <taxon>Alteromonadaceae</taxon>
        <taxon>Bowmanella</taxon>
    </lineage>
</organism>
<keyword evidence="2 4" id="KW-0378">Hydrolase</keyword>
<reference evidence="4 5" key="1">
    <citation type="journal article" date="2019" name="Int. J. Syst. Evol. Microbiol.">
        <title>The Global Catalogue of Microorganisms (GCM) 10K type strain sequencing project: providing services to taxonomists for standard genome sequencing and annotation.</title>
        <authorList>
            <consortium name="The Broad Institute Genomics Platform"/>
            <consortium name="The Broad Institute Genome Sequencing Center for Infectious Disease"/>
            <person name="Wu L."/>
            <person name="Ma J."/>
        </authorList>
    </citation>
    <scope>NUCLEOTIDE SEQUENCE [LARGE SCALE GENOMIC DNA]</scope>
    <source>
        <strain evidence="4 5">JCM 13378</strain>
    </source>
</reference>
<dbReference type="Gene3D" id="3.40.50.1000">
    <property type="entry name" value="HAD superfamily/HAD-like"/>
    <property type="match status" value="1"/>
</dbReference>
<dbReference type="InterPro" id="IPR036412">
    <property type="entry name" value="HAD-like_sf"/>
</dbReference>
<accession>A0ABN0WUP5</accession>
<dbReference type="PANTHER" id="PTHR46470">
    <property type="entry name" value="N-ACYLNEURAMINATE-9-PHOSPHATASE"/>
    <property type="match status" value="1"/>
</dbReference>
<protein>
    <submittedName>
        <fullName evidence="4">HAD family hydrolase</fullName>
    </submittedName>
</protein>
<keyword evidence="5" id="KW-1185">Reference proteome</keyword>
<dbReference type="SUPFAM" id="SSF56784">
    <property type="entry name" value="HAD-like"/>
    <property type="match status" value="1"/>
</dbReference>
<dbReference type="Pfam" id="PF13242">
    <property type="entry name" value="Hydrolase_like"/>
    <property type="match status" value="1"/>
</dbReference>
<evidence type="ECO:0000313" key="4">
    <source>
        <dbReference type="EMBL" id="GAA0346340.1"/>
    </source>
</evidence>
<dbReference type="GO" id="GO:0016787">
    <property type="term" value="F:hydrolase activity"/>
    <property type="evidence" value="ECO:0007669"/>
    <property type="project" value="UniProtKB-KW"/>
</dbReference>
<evidence type="ECO:0000256" key="3">
    <source>
        <dbReference type="ARBA" id="ARBA00022842"/>
    </source>
</evidence>
<comment type="cofactor">
    <cofactor evidence="1">
        <name>Mg(2+)</name>
        <dbReference type="ChEBI" id="CHEBI:18420"/>
    </cofactor>
</comment>
<evidence type="ECO:0000256" key="1">
    <source>
        <dbReference type="ARBA" id="ARBA00001946"/>
    </source>
</evidence>
<gene>
    <name evidence="4" type="ORF">GCM10009092_08520</name>
</gene>
<dbReference type="Proteomes" id="UP001501757">
    <property type="component" value="Unassembled WGS sequence"/>
</dbReference>